<dbReference type="InterPro" id="IPR029035">
    <property type="entry name" value="DHS-like_NAD/FAD-binding_dom"/>
</dbReference>
<dbReference type="Pfam" id="PF13289">
    <property type="entry name" value="SIR2_2"/>
    <property type="match status" value="1"/>
</dbReference>
<keyword evidence="2" id="KW-1185">Reference proteome</keyword>
<reference evidence="1 2" key="1">
    <citation type="submission" date="2016-10" db="EMBL/GenBank/DDBJ databases">
        <authorList>
            <person name="de Groot N.N."/>
        </authorList>
    </citation>
    <scope>NUCLEOTIDE SEQUENCE [LARGE SCALE GENOMIC DNA]</scope>
    <source>
        <strain evidence="1 2">CGMCC 1.7666</strain>
    </source>
</reference>
<organism evidence="1 2">
    <name type="scientific">Microvirga guangxiensis</name>
    <dbReference type="NCBI Taxonomy" id="549386"/>
    <lineage>
        <taxon>Bacteria</taxon>
        <taxon>Pseudomonadati</taxon>
        <taxon>Pseudomonadota</taxon>
        <taxon>Alphaproteobacteria</taxon>
        <taxon>Hyphomicrobiales</taxon>
        <taxon>Methylobacteriaceae</taxon>
        <taxon>Microvirga</taxon>
    </lineage>
</organism>
<proteinExistence type="predicted"/>
<name>A0A1G5F6K2_9HYPH</name>
<evidence type="ECO:0000313" key="2">
    <source>
        <dbReference type="Proteomes" id="UP000199569"/>
    </source>
</evidence>
<gene>
    <name evidence="1" type="ORF">SAMN02927923_01228</name>
</gene>
<dbReference type="SUPFAM" id="SSF52467">
    <property type="entry name" value="DHS-like NAD/FAD-binding domain"/>
    <property type="match status" value="1"/>
</dbReference>
<evidence type="ECO:0000313" key="1">
    <source>
        <dbReference type="EMBL" id="SCY34510.1"/>
    </source>
</evidence>
<sequence>MLGYEDPELLRMRGNDLQILEYFKIKKGNLAPLTNWLVRLMEADDHAIRQSRLHSALAALDRCKIFYTTNYDDFLERALTLAGRQAQPITAERDMGFGSDAVQVVKFHGDFNSPENMVVSEAHYYDRMRLDGPMDLKLRSDLLGRAVVFIGYSFRDTNIAYLFRTVNAMFSMLPNSFSGKRAYIVFHNPSDFEFSLFNQRNIQIIPTFGNDRSTATSEILEDMAS</sequence>
<accession>A0A1G5F6K2</accession>
<dbReference type="STRING" id="549386.SAMN02927923_01228"/>
<dbReference type="Proteomes" id="UP000199569">
    <property type="component" value="Unassembled WGS sequence"/>
</dbReference>
<protein>
    <submittedName>
        <fullName evidence="1">SIR2-like domain-containing protein</fullName>
    </submittedName>
</protein>
<dbReference type="AlphaFoldDB" id="A0A1G5F6K2"/>
<dbReference type="EMBL" id="FMVJ01000003">
    <property type="protein sequence ID" value="SCY34510.1"/>
    <property type="molecule type" value="Genomic_DNA"/>
</dbReference>